<organism evidence="8 9">
    <name type="scientific">Tritrichomonas musculus</name>
    <dbReference type="NCBI Taxonomy" id="1915356"/>
    <lineage>
        <taxon>Eukaryota</taxon>
        <taxon>Metamonada</taxon>
        <taxon>Parabasalia</taxon>
        <taxon>Tritrichomonadida</taxon>
        <taxon>Tritrichomonadidae</taxon>
        <taxon>Tritrichomonas</taxon>
    </lineage>
</organism>
<evidence type="ECO:0000259" key="7">
    <source>
        <dbReference type="Pfam" id="PF00884"/>
    </source>
</evidence>
<proteinExistence type="predicted"/>
<feature type="transmembrane region" description="Helical" evidence="6">
    <location>
        <begin position="149"/>
        <end position="168"/>
    </location>
</feature>
<name>A0ABR2IQH6_9EUKA</name>
<evidence type="ECO:0000313" key="9">
    <source>
        <dbReference type="Proteomes" id="UP001470230"/>
    </source>
</evidence>
<evidence type="ECO:0000256" key="1">
    <source>
        <dbReference type="ARBA" id="ARBA00004651"/>
    </source>
</evidence>
<feature type="domain" description="Sulfatase N-terminal" evidence="7">
    <location>
        <begin position="205"/>
        <end position="473"/>
    </location>
</feature>
<protein>
    <recommendedName>
        <fullName evidence="7">Sulfatase N-terminal domain-containing protein</fullName>
    </recommendedName>
</protein>
<evidence type="ECO:0000256" key="4">
    <source>
        <dbReference type="ARBA" id="ARBA00022989"/>
    </source>
</evidence>
<evidence type="ECO:0000256" key="6">
    <source>
        <dbReference type="SAM" id="Phobius"/>
    </source>
</evidence>
<evidence type="ECO:0000313" key="8">
    <source>
        <dbReference type="EMBL" id="KAK8867194.1"/>
    </source>
</evidence>
<evidence type="ECO:0000256" key="5">
    <source>
        <dbReference type="ARBA" id="ARBA00023136"/>
    </source>
</evidence>
<keyword evidence="9" id="KW-1185">Reference proteome</keyword>
<feature type="transmembrane region" description="Helical" evidence="6">
    <location>
        <begin position="16"/>
        <end position="36"/>
    </location>
</feature>
<dbReference type="Proteomes" id="UP001470230">
    <property type="component" value="Unassembled WGS sequence"/>
</dbReference>
<sequence length="512" mass="60254">MNSLNPVFMEETHNVMIIYQREAIFYISFIIFCEVYQFQNKQETKKTMFDIFYLIYFYFTGYSAPNKFIHFLTKLTIFVFVIFETISWKVTHRGICPQVTLSILDYRYIIIVKPIFLLYGFLAFVVAILICSIPGHFFKGPKIRLRRYFLIRIVFFSILCYFFFFEIATRLVPYRSGSFTMPDNQKIIQFFQKSRIQVASPIKPKNLIMIHIECAEQRSLGIFNRKFPSSMPFLASLAKNGTILTNVTMLPEQGFTLSSVFTQRSSLPMLGFTPNDRGSLFMSPRVHTIMDFLDKLGYSQMASCSGFCSTYKFYSLHHMRIIDKMSHKQMNDYGHFEYLSKTLLPQLKNESEKSGKPFFLVVHNEDTHPKFVIEKECLDVLPDEIKKKWPEALISLQCYDMSLKKVINKIVELGLDKNSLVFIYGDHLLWGNTWYYENPRKMLMLFPFMEKKIVSKPVSLFDESVTIMRLLGIENYSPEFPFGFDFFSDNVTVFPTLKDRQYMNNIAHSFIY</sequence>
<dbReference type="SUPFAM" id="SSF53649">
    <property type="entry name" value="Alkaline phosphatase-like"/>
    <property type="match status" value="1"/>
</dbReference>
<dbReference type="InterPro" id="IPR050448">
    <property type="entry name" value="OpgB/LTA_synthase_biosynth"/>
</dbReference>
<evidence type="ECO:0000256" key="3">
    <source>
        <dbReference type="ARBA" id="ARBA00022692"/>
    </source>
</evidence>
<evidence type="ECO:0000256" key="2">
    <source>
        <dbReference type="ARBA" id="ARBA00022475"/>
    </source>
</evidence>
<dbReference type="InterPro" id="IPR000917">
    <property type="entry name" value="Sulfatase_N"/>
</dbReference>
<dbReference type="Pfam" id="PF00884">
    <property type="entry name" value="Sulfatase"/>
    <property type="match status" value="1"/>
</dbReference>
<keyword evidence="5 6" id="KW-0472">Membrane</keyword>
<gene>
    <name evidence="8" type="ORF">M9Y10_010171</name>
</gene>
<keyword evidence="4 6" id="KW-1133">Transmembrane helix</keyword>
<accession>A0ABR2IQH6</accession>
<feature type="transmembrane region" description="Helical" evidence="6">
    <location>
        <begin position="48"/>
        <end position="65"/>
    </location>
</feature>
<dbReference type="InterPro" id="IPR017850">
    <property type="entry name" value="Alkaline_phosphatase_core_sf"/>
</dbReference>
<feature type="transmembrane region" description="Helical" evidence="6">
    <location>
        <begin position="111"/>
        <end position="137"/>
    </location>
</feature>
<dbReference type="EMBL" id="JAPFFF010000015">
    <property type="protein sequence ID" value="KAK8867194.1"/>
    <property type="molecule type" value="Genomic_DNA"/>
</dbReference>
<dbReference type="PANTHER" id="PTHR47371:SF3">
    <property type="entry name" value="PHOSPHOGLYCEROL TRANSFERASE I"/>
    <property type="match status" value="1"/>
</dbReference>
<keyword evidence="2" id="KW-1003">Cell membrane</keyword>
<comment type="subcellular location">
    <subcellularLocation>
        <location evidence="1">Cell membrane</location>
        <topology evidence="1">Multi-pass membrane protein</topology>
    </subcellularLocation>
</comment>
<dbReference type="PANTHER" id="PTHR47371">
    <property type="entry name" value="LIPOTEICHOIC ACID SYNTHASE"/>
    <property type="match status" value="1"/>
</dbReference>
<keyword evidence="3 6" id="KW-0812">Transmembrane</keyword>
<comment type="caution">
    <text evidence="8">The sequence shown here is derived from an EMBL/GenBank/DDBJ whole genome shotgun (WGS) entry which is preliminary data.</text>
</comment>
<dbReference type="Gene3D" id="3.40.720.10">
    <property type="entry name" value="Alkaline Phosphatase, subunit A"/>
    <property type="match status" value="1"/>
</dbReference>
<reference evidence="8 9" key="1">
    <citation type="submission" date="2024-04" db="EMBL/GenBank/DDBJ databases">
        <title>Tritrichomonas musculus Genome.</title>
        <authorList>
            <person name="Alves-Ferreira E."/>
            <person name="Grigg M."/>
            <person name="Lorenzi H."/>
            <person name="Galac M."/>
        </authorList>
    </citation>
    <scope>NUCLEOTIDE SEQUENCE [LARGE SCALE GENOMIC DNA]</scope>
    <source>
        <strain evidence="8 9">EAF2021</strain>
    </source>
</reference>